<keyword evidence="4" id="KW-0479">Metal-binding</keyword>
<dbReference type="Gene3D" id="3.20.20.70">
    <property type="entry name" value="Aldolase class I"/>
    <property type="match status" value="1"/>
</dbReference>
<dbReference type="SUPFAM" id="SSF102114">
    <property type="entry name" value="Radical SAM enzymes"/>
    <property type="match status" value="1"/>
</dbReference>
<evidence type="ECO:0000256" key="3">
    <source>
        <dbReference type="ARBA" id="ARBA00022691"/>
    </source>
</evidence>
<evidence type="ECO:0000256" key="2">
    <source>
        <dbReference type="ARBA" id="ARBA00022485"/>
    </source>
</evidence>
<dbReference type="InterPro" id="IPR013785">
    <property type="entry name" value="Aldolase_TIM"/>
</dbReference>
<dbReference type="SFLD" id="SFLDS00029">
    <property type="entry name" value="Radical_SAM"/>
    <property type="match status" value="1"/>
</dbReference>
<dbReference type="GO" id="GO:0051539">
    <property type="term" value="F:4 iron, 4 sulfur cluster binding"/>
    <property type="evidence" value="ECO:0007669"/>
    <property type="project" value="UniProtKB-KW"/>
</dbReference>
<comment type="cofactor">
    <cofactor evidence="1">
        <name>[4Fe-4S] cluster</name>
        <dbReference type="ChEBI" id="CHEBI:49883"/>
    </cofactor>
</comment>
<accession>A0A644SYK8</accession>
<evidence type="ECO:0000256" key="6">
    <source>
        <dbReference type="ARBA" id="ARBA00023014"/>
    </source>
</evidence>
<protein>
    <submittedName>
        <fullName evidence="8">7-carboxy-7-deazaguanine synthase</fullName>
        <ecNumber evidence="8">4.3.99.3</ecNumber>
    </submittedName>
</protein>
<keyword evidence="5" id="KW-0408">Iron</keyword>
<sequence length="230" mass="26132">MELSGIVKTSLIDFPGTIASVVFCQGCNYSCFYCHNRALLPKKRGTLKTDQILSFLSARRGLVEGIVVSGGEPTQQDDLAIFITEIREMGFKIKLDTNGSNPLMLSDLLKTRLIDYVAMDIKAPWHRYAELCGPKADPRLVEESLKRLAGSYVPWEARTTLAPGISKDDLMIIAETLPQATRWRLNLYKKPTFFDARDQERVRGFAAAEKDIPIWKDILKREYPLLRYED</sequence>
<dbReference type="GO" id="GO:0016829">
    <property type="term" value="F:lyase activity"/>
    <property type="evidence" value="ECO:0007669"/>
    <property type="project" value="UniProtKB-KW"/>
</dbReference>
<reference evidence="8" key="1">
    <citation type="submission" date="2019-08" db="EMBL/GenBank/DDBJ databases">
        <authorList>
            <person name="Kucharzyk K."/>
            <person name="Murdoch R.W."/>
            <person name="Higgins S."/>
            <person name="Loffler F."/>
        </authorList>
    </citation>
    <scope>NUCLEOTIDE SEQUENCE</scope>
</reference>
<dbReference type="GO" id="GO:0046872">
    <property type="term" value="F:metal ion binding"/>
    <property type="evidence" value="ECO:0007669"/>
    <property type="project" value="UniProtKB-KW"/>
</dbReference>
<dbReference type="Pfam" id="PF04055">
    <property type="entry name" value="Radical_SAM"/>
    <property type="match status" value="1"/>
</dbReference>
<dbReference type="AlphaFoldDB" id="A0A644SYK8"/>
<dbReference type="InterPro" id="IPR007197">
    <property type="entry name" value="rSAM"/>
</dbReference>
<evidence type="ECO:0000313" key="8">
    <source>
        <dbReference type="EMBL" id="MPL59695.1"/>
    </source>
</evidence>
<dbReference type="NCBIfam" id="TIGR02495">
    <property type="entry name" value="NrdG2"/>
    <property type="match status" value="1"/>
</dbReference>
<dbReference type="InterPro" id="IPR012840">
    <property type="entry name" value="NrdG2"/>
</dbReference>
<keyword evidence="2" id="KW-0004">4Fe-4S</keyword>
<dbReference type="SFLD" id="SFLDG01094">
    <property type="entry name" value="Uncharacterised_Radical_SAM_Su"/>
    <property type="match status" value="1"/>
</dbReference>
<proteinExistence type="predicted"/>
<dbReference type="PROSITE" id="PS51918">
    <property type="entry name" value="RADICAL_SAM"/>
    <property type="match status" value="1"/>
</dbReference>
<comment type="caution">
    <text evidence="8">The sequence shown here is derived from an EMBL/GenBank/DDBJ whole genome shotgun (WGS) entry which is preliminary data.</text>
</comment>
<dbReference type="CDD" id="cd01335">
    <property type="entry name" value="Radical_SAM"/>
    <property type="match status" value="1"/>
</dbReference>
<dbReference type="PANTHER" id="PTHR30352">
    <property type="entry name" value="PYRUVATE FORMATE-LYASE-ACTIVATING ENZYME"/>
    <property type="match status" value="1"/>
</dbReference>
<dbReference type="PANTHER" id="PTHR30352:SF5">
    <property type="entry name" value="PYRUVATE FORMATE-LYASE 1-ACTIVATING ENZYME"/>
    <property type="match status" value="1"/>
</dbReference>
<name>A0A644SYK8_9ZZZZ</name>
<gene>
    <name evidence="8" type="primary">queE_4</name>
    <name evidence="8" type="ORF">SDC9_05250</name>
</gene>
<organism evidence="8">
    <name type="scientific">bioreactor metagenome</name>
    <dbReference type="NCBI Taxonomy" id="1076179"/>
    <lineage>
        <taxon>unclassified sequences</taxon>
        <taxon>metagenomes</taxon>
        <taxon>ecological metagenomes</taxon>
    </lineage>
</organism>
<keyword evidence="8" id="KW-0456">Lyase</keyword>
<evidence type="ECO:0000256" key="4">
    <source>
        <dbReference type="ARBA" id="ARBA00022723"/>
    </source>
</evidence>
<evidence type="ECO:0000256" key="5">
    <source>
        <dbReference type="ARBA" id="ARBA00023004"/>
    </source>
</evidence>
<evidence type="ECO:0000259" key="7">
    <source>
        <dbReference type="PROSITE" id="PS51918"/>
    </source>
</evidence>
<dbReference type="InterPro" id="IPR058240">
    <property type="entry name" value="rSAM_sf"/>
</dbReference>
<feature type="domain" description="Radical SAM core" evidence="7">
    <location>
        <begin position="13"/>
        <end position="225"/>
    </location>
</feature>
<evidence type="ECO:0000256" key="1">
    <source>
        <dbReference type="ARBA" id="ARBA00001966"/>
    </source>
</evidence>
<keyword evidence="6" id="KW-0411">Iron-sulfur</keyword>
<dbReference type="InterPro" id="IPR034457">
    <property type="entry name" value="Organic_radical-activating"/>
</dbReference>
<dbReference type="EMBL" id="VSSQ01000010">
    <property type="protein sequence ID" value="MPL59695.1"/>
    <property type="molecule type" value="Genomic_DNA"/>
</dbReference>
<keyword evidence="3" id="KW-0949">S-adenosyl-L-methionine</keyword>
<dbReference type="EC" id="4.3.99.3" evidence="8"/>